<evidence type="ECO:0000313" key="1">
    <source>
        <dbReference type="EMBL" id="KAK1146254.1"/>
    </source>
</evidence>
<organism evidence="1 2">
    <name type="scientific">Aspergillus melleus</name>
    <dbReference type="NCBI Taxonomy" id="138277"/>
    <lineage>
        <taxon>Eukaryota</taxon>
        <taxon>Fungi</taxon>
        <taxon>Dikarya</taxon>
        <taxon>Ascomycota</taxon>
        <taxon>Pezizomycotina</taxon>
        <taxon>Eurotiomycetes</taxon>
        <taxon>Eurotiomycetidae</taxon>
        <taxon>Eurotiales</taxon>
        <taxon>Aspergillaceae</taxon>
        <taxon>Aspergillus</taxon>
        <taxon>Aspergillus subgen. Circumdati</taxon>
    </lineage>
</organism>
<comment type="caution">
    <text evidence="1">The sequence shown here is derived from an EMBL/GenBank/DDBJ whole genome shotgun (WGS) entry which is preliminary data.</text>
</comment>
<evidence type="ECO:0000313" key="2">
    <source>
        <dbReference type="Proteomes" id="UP001177260"/>
    </source>
</evidence>
<reference evidence="1 2" key="1">
    <citation type="journal article" date="2023" name="ACS Omega">
        <title>Identification of the Neoaspergillic Acid Biosynthesis Gene Cluster by Establishing an In Vitro CRISPR-Ribonucleoprotein Genetic System in Aspergillus melleus.</title>
        <authorList>
            <person name="Yuan B."/>
            <person name="Grau M.F."/>
            <person name="Murata R.M."/>
            <person name="Torok T."/>
            <person name="Venkateswaran K."/>
            <person name="Stajich J.E."/>
            <person name="Wang C.C.C."/>
        </authorList>
    </citation>
    <scope>NUCLEOTIDE SEQUENCE [LARGE SCALE GENOMIC DNA]</scope>
    <source>
        <strain evidence="1 2">IMV 1140</strain>
    </source>
</reference>
<keyword evidence="2" id="KW-1185">Reference proteome</keyword>
<sequence length="686" mass="76593">MSPPSNNLAALAAQISQATEQAARHQIMDACQTMFDALLGPAEHLRWLACRYHDMSSLRWLYHFNIAAAIPLDRVVPETYPASAKPVEATECYGSSQLANYASYSIAFDTDEPMFVHLRQFPERERRFANTMVEMTSTEGYGVHHLVDGYSWEEVEGTVVDDVKGVVEQGRAALPPAVVERVTFQTHDFFTPQPVTADVYLLRFILHDHPDARAITILQNILPAMKKGSRVILNEGVLPEPLTLAKGEERIARIMEMEMITTFNARERPLEDWKKLCQGAHPGLKLQRFYKPAGSIMSIMDSRFDQFFRLEGNQNFDRPILTTTFAVPGSWLVLGDLNSLCAESGVYKRDFAHPNRLLLFDIDGLTSVRLIPEPRQVYHFVEEDQLWPPSTQPPTAGHLRPSLAGRHRDDRENATLVSLGAVRHSNGIGAAAEECHGNFTIHPNDNTTRLFDSCTTIVGNINVGRSIDGELYLRGIYNVTGTIEFRPDHDHDRDYRPVVHFFNAPNLFHLGGLKVHEGFSVYELYLRDLETVGDISVYVDEYALNLELESLVEADSINISRALSTLDLPDLRTVHGALTIDYHAANSSSNEPASSNHGRIDFPSLESAGSVNLAGATENITLPRLTTVGPLNGSGFESGLTLHMEKLEKPFHLDLPRLRSVRDQMNLYGNVKESVALSPTSSRPID</sequence>
<gene>
    <name evidence="1" type="ORF">N8T08_003344</name>
</gene>
<protein>
    <submittedName>
        <fullName evidence="1">Uncharacterized protein</fullName>
    </submittedName>
</protein>
<dbReference type="EMBL" id="JAOPJF010000019">
    <property type="protein sequence ID" value="KAK1146254.1"/>
    <property type="molecule type" value="Genomic_DNA"/>
</dbReference>
<proteinExistence type="predicted"/>
<accession>A0ACC3B7F7</accession>
<name>A0ACC3B7F7_9EURO</name>
<dbReference type="Proteomes" id="UP001177260">
    <property type="component" value="Unassembled WGS sequence"/>
</dbReference>